<dbReference type="Proteomes" id="UP000309215">
    <property type="component" value="Unassembled WGS sequence"/>
</dbReference>
<sequence length="223" mass="24369">MSVSMAVPPSRTVDFFQALARARDLLPEARAILDERALVRPDLMTEALQVYGTTLAWAAFDPDDVSHLERLIKAIAGDVYVVGHFGVPAHLQVIHVRYEEADGVQLDVDLGLDVMLIGVTVPTIGLIHHDGLSAVVTDLPARGSPEEARELERHLVEQAERRRSEALACLPQAVREGMLAILEGQKSIAAIKYLREQLGCSLSTANDIVDAVQPWWPRGRGSA</sequence>
<name>A0A4U1J2E3_9BACT</name>
<dbReference type="EMBL" id="SSMQ01000041">
    <property type="protein sequence ID" value="TKD01179.1"/>
    <property type="molecule type" value="Genomic_DNA"/>
</dbReference>
<keyword evidence="2" id="KW-1185">Reference proteome</keyword>
<evidence type="ECO:0000313" key="2">
    <source>
        <dbReference type="Proteomes" id="UP000309215"/>
    </source>
</evidence>
<proteinExistence type="predicted"/>
<gene>
    <name evidence="1" type="ORF">E8A74_31765</name>
</gene>
<protein>
    <submittedName>
        <fullName evidence="1">Uncharacterized protein</fullName>
    </submittedName>
</protein>
<organism evidence="1 2">
    <name type="scientific">Polyangium fumosum</name>
    <dbReference type="NCBI Taxonomy" id="889272"/>
    <lineage>
        <taxon>Bacteria</taxon>
        <taxon>Pseudomonadati</taxon>
        <taxon>Myxococcota</taxon>
        <taxon>Polyangia</taxon>
        <taxon>Polyangiales</taxon>
        <taxon>Polyangiaceae</taxon>
        <taxon>Polyangium</taxon>
    </lineage>
</organism>
<dbReference type="RefSeq" id="WP_136932871.1">
    <property type="nucleotide sequence ID" value="NZ_SSMQ01000041.1"/>
</dbReference>
<comment type="caution">
    <text evidence="1">The sequence shown here is derived from an EMBL/GenBank/DDBJ whole genome shotgun (WGS) entry which is preliminary data.</text>
</comment>
<reference evidence="1 2" key="1">
    <citation type="submission" date="2019-04" db="EMBL/GenBank/DDBJ databases">
        <authorList>
            <person name="Li Y."/>
            <person name="Wang J."/>
        </authorList>
    </citation>
    <scope>NUCLEOTIDE SEQUENCE [LARGE SCALE GENOMIC DNA]</scope>
    <source>
        <strain evidence="1 2">DSM 14668</strain>
    </source>
</reference>
<dbReference type="AlphaFoldDB" id="A0A4U1J2E3"/>
<evidence type="ECO:0000313" key="1">
    <source>
        <dbReference type="EMBL" id="TKD01179.1"/>
    </source>
</evidence>
<accession>A0A4U1J2E3</accession>